<sequence length="465" mass="52069">MANESGNNKPVDSSGTLSSSSKRTFNELETLEQDHDRLSQALLHSRVNFNADNPAALNPFRDPQQSAAEKLAWERRKLNLFRRPAPPIQSPTSSPLPNPSARLAVHPTFPGSSDPASELETNAYQGRSAMVTPPGHWSNGWVAHKLSQSLGAVTLPSPNLVTSQRPTNIDQLDTMNCLCDTNDAPKQATLASHALGPQSRLNRFHSHHEQMLQLKDQGPPSGPLNSPKRLMVTLRVPNNPAKNKTQAKTDTMSVVSSRDMEPEAHNVIDKICEYPLQEPDPDQAADPLRTLSETFNLGAFRIHSITSHRIIKTDDQYNVNLYVVTEDGNPYQNGWKTELELSWIALGKVVEYWELNGGRDTALRRINPCLPFFCRKVLAALGHRKQRYCRLELFVVFQGVNPDPLWMDEISLRLDRNLDPRTLNDYWKAANIVEPPKTDDLQAVAEELLVQPKMIPKWSITIGSL</sequence>
<evidence type="ECO:0000313" key="2">
    <source>
        <dbReference type="Proteomes" id="UP000805649"/>
    </source>
</evidence>
<accession>A0ACC3YE93</accession>
<gene>
    <name evidence="1" type="ORF">CTRU02_214969</name>
</gene>
<comment type="caution">
    <text evidence="1">The sequence shown here is derived from an EMBL/GenBank/DDBJ whole genome shotgun (WGS) entry which is preliminary data.</text>
</comment>
<dbReference type="EMBL" id="VUJX02000012">
    <property type="protein sequence ID" value="KAL0930149.1"/>
    <property type="molecule type" value="Genomic_DNA"/>
</dbReference>
<evidence type="ECO:0000313" key="1">
    <source>
        <dbReference type="EMBL" id="KAL0930149.1"/>
    </source>
</evidence>
<dbReference type="Proteomes" id="UP000805649">
    <property type="component" value="Unassembled WGS sequence"/>
</dbReference>
<name>A0ACC3YE93_COLTU</name>
<keyword evidence="2" id="KW-1185">Reference proteome</keyword>
<proteinExistence type="predicted"/>
<reference evidence="1 2" key="1">
    <citation type="journal article" date="2020" name="Phytopathology">
        <title>Genome Sequence Resources of Colletotrichum truncatum, C. plurivorum, C. musicola, and C. sojae: Four Species Pathogenic to Soybean (Glycine max).</title>
        <authorList>
            <person name="Rogerio F."/>
            <person name="Boufleur T.R."/>
            <person name="Ciampi-Guillardi M."/>
            <person name="Sukno S.A."/>
            <person name="Thon M.R."/>
            <person name="Massola Junior N.S."/>
            <person name="Baroncelli R."/>
        </authorList>
    </citation>
    <scope>NUCLEOTIDE SEQUENCE [LARGE SCALE GENOMIC DNA]</scope>
    <source>
        <strain evidence="1 2">CMES1059</strain>
    </source>
</reference>
<organism evidence="1 2">
    <name type="scientific">Colletotrichum truncatum</name>
    <name type="common">Anthracnose fungus</name>
    <name type="synonym">Colletotrichum capsici</name>
    <dbReference type="NCBI Taxonomy" id="5467"/>
    <lineage>
        <taxon>Eukaryota</taxon>
        <taxon>Fungi</taxon>
        <taxon>Dikarya</taxon>
        <taxon>Ascomycota</taxon>
        <taxon>Pezizomycotina</taxon>
        <taxon>Sordariomycetes</taxon>
        <taxon>Hypocreomycetidae</taxon>
        <taxon>Glomerellales</taxon>
        <taxon>Glomerellaceae</taxon>
        <taxon>Colletotrichum</taxon>
        <taxon>Colletotrichum truncatum species complex</taxon>
    </lineage>
</organism>
<protein>
    <submittedName>
        <fullName evidence="1">Uncharacterized protein</fullName>
    </submittedName>
</protein>